<name>A0A1D7QIP8_9SPHI</name>
<keyword evidence="3" id="KW-1185">Reference proteome</keyword>
<reference evidence="2 3" key="1">
    <citation type="submission" date="2016-08" db="EMBL/GenBank/DDBJ databases">
        <authorList>
            <person name="Seilhamer J.J."/>
        </authorList>
    </citation>
    <scope>NUCLEOTIDE SEQUENCE [LARGE SCALE GENOMIC DNA]</scope>
    <source>
        <strain evidence="2 3">DX4</strain>
    </source>
</reference>
<dbReference type="Proteomes" id="UP000094313">
    <property type="component" value="Chromosome"/>
</dbReference>
<feature type="region of interest" description="Disordered" evidence="1">
    <location>
        <begin position="1"/>
        <end position="21"/>
    </location>
</feature>
<proteinExistence type="predicted"/>
<organism evidence="2 3">
    <name type="scientific">Pedobacter steynii</name>
    <dbReference type="NCBI Taxonomy" id="430522"/>
    <lineage>
        <taxon>Bacteria</taxon>
        <taxon>Pseudomonadati</taxon>
        <taxon>Bacteroidota</taxon>
        <taxon>Sphingobacteriia</taxon>
        <taxon>Sphingobacteriales</taxon>
        <taxon>Sphingobacteriaceae</taxon>
        <taxon>Pedobacter</taxon>
    </lineage>
</organism>
<dbReference type="AlphaFoldDB" id="A0A1D7QIP8"/>
<evidence type="ECO:0000313" key="3">
    <source>
        <dbReference type="Proteomes" id="UP000094313"/>
    </source>
</evidence>
<accession>A0A1D7QIP8</accession>
<evidence type="ECO:0000256" key="1">
    <source>
        <dbReference type="SAM" id="MobiDB-lite"/>
    </source>
</evidence>
<gene>
    <name evidence="2" type="ORF">BFS30_15730</name>
</gene>
<dbReference type="KEGG" id="psty:BFS30_15730"/>
<protein>
    <submittedName>
        <fullName evidence="2">Uncharacterized protein</fullName>
    </submittedName>
</protein>
<dbReference type="EMBL" id="CP017141">
    <property type="protein sequence ID" value="AOM78500.1"/>
    <property type="molecule type" value="Genomic_DNA"/>
</dbReference>
<sequence>MTSAQEELPWKEASPSSQAYHKYRQKNTVPPYGLARVKTLIAAIKPAEDETWKLSNKTYMALSLREKFTYHMIHAEVSSQNCDVSPPILDEDKKIFGNLPDAFDEAAWSERQDNFLLSHRDSVMALISASVKRTNRVGLNYKAAIVAVNGKEMIPFLIETYKLERKDYDLLTVLMLLMKKGEYKPFMTSASFVKLYGSKSTYLSFIDFNKANEELIINRAMAFYNGLR</sequence>
<evidence type="ECO:0000313" key="2">
    <source>
        <dbReference type="EMBL" id="AOM78500.1"/>
    </source>
</evidence>